<accession>A0A7R8ZHQ8</accession>
<dbReference type="Gene3D" id="3.40.50.2000">
    <property type="entry name" value="Glycogen Phosphorylase B"/>
    <property type="match status" value="1"/>
</dbReference>
<organism evidence="4">
    <name type="scientific">Cyprideis torosa</name>
    <dbReference type="NCBI Taxonomy" id="163714"/>
    <lineage>
        <taxon>Eukaryota</taxon>
        <taxon>Metazoa</taxon>
        <taxon>Ecdysozoa</taxon>
        <taxon>Arthropoda</taxon>
        <taxon>Crustacea</taxon>
        <taxon>Oligostraca</taxon>
        <taxon>Ostracoda</taxon>
        <taxon>Podocopa</taxon>
        <taxon>Podocopida</taxon>
        <taxon>Cytherocopina</taxon>
        <taxon>Cytheroidea</taxon>
        <taxon>Cytherideidae</taxon>
        <taxon>Cyprideis</taxon>
    </lineage>
</organism>
<protein>
    <submittedName>
        <fullName evidence="4">Uncharacterized protein</fullName>
    </submittedName>
</protein>
<keyword evidence="3" id="KW-0808">Transferase</keyword>
<reference evidence="4" key="1">
    <citation type="submission" date="2020-11" db="EMBL/GenBank/DDBJ databases">
        <authorList>
            <person name="Tran Van P."/>
        </authorList>
    </citation>
    <scope>NUCLEOTIDE SEQUENCE</scope>
</reference>
<comment type="similarity">
    <text evidence="1">Belongs to the UDP-glycosyltransferase family.</text>
</comment>
<proteinExistence type="inferred from homology"/>
<gene>
    <name evidence="4" type="ORF">CTOB1V02_LOCUS2728</name>
</gene>
<dbReference type="AlphaFoldDB" id="A0A7R8ZHQ8"/>
<dbReference type="CDD" id="cd03784">
    <property type="entry name" value="GT1_Gtf-like"/>
    <property type="match status" value="1"/>
</dbReference>
<dbReference type="PANTHER" id="PTHR48043">
    <property type="entry name" value="EG:EG0003.4 PROTEIN-RELATED"/>
    <property type="match status" value="1"/>
</dbReference>
<sequence>MFIAVFKRFSEYQIFWKWETEHMDDLPSNVMLSKWMPQQDLLGHSDCKLFITHGGLLSTQEATYHGVPVVGIGIGIDQMTNMKKTESMGAGIALEWNKLTEDQLVTAIERVLRDPSVANRSLILRDQPETPLDRAAFWTEFVIKHRGAPHLRSAGGYLTW</sequence>
<evidence type="ECO:0000256" key="1">
    <source>
        <dbReference type="ARBA" id="ARBA00009995"/>
    </source>
</evidence>
<name>A0A7R8ZHQ8_9CRUS</name>
<evidence type="ECO:0000313" key="4">
    <source>
        <dbReference type="EMBL" id="CAD7224775.1"/>
    </source>
</evidence>
<dbReference type="Pfam" id="PF00201">
    <property type="entry name" value="UDPGT"/>
    <property type="match status" value="1"/>
</dbReference>
<dbReference type="InterPro" id="IPR002213">
    <property type="entry name" value="UDP_glucos_trans"/>
</dbReference>
<dbReference type="OrthoDB" id="5835829at2759"/>
<dbReference type="GO" id="GO:0008194">
    <property type="term" value="F:UDP-glycosyltransferase activity"/>
    <property type="evidence" value="ECO:0007669"/>
    <property type="project" value="InterPro"/>
</dbReference>
<dbReference type="InterPro" id="IPR050271">
    <property type="entry name" value="UDP-glycosyltransferase"/>
</dbReference>
<evidence type="ECO:0000256" key="3">
    <source>
        <dbReference type="ARBA" id="ARBA00022679"/>
    </source>
</evidence>
<dbReference type="FunFam" id="3.40.50.2000:FF:000021">
    <property type="entry name" value="UDP-glucuronosyltransferase"/>
    <property type="match status" value="1"/>
</dbReference>
<dbReference type="SUPFAM" id="SSF53756">
    <property type="entry name" value="UDP-Glycosyltransferase/glycogen phosphorylase"/>
    <property type="match status" value="1"/>
</dbReference>
<dbReference type="EMBL" id="OB660439">
    <property type="protein sequence ID" value="CAD7224775.1"/>
    <property type="molecule type" value="Genomic_DNA"/>
</dbReference>
<dbReference type="PANTHER" id="PTHR48043:SF159">
    <property type="entry name" value="EG:EG0003.4 PROTEIN-RELATED"/>
    <property type="match status" value="1"/>
</dbReference>
<keyword evidence="2" id="KW-0328">Glycosyltransferase</keyword>
<evidence type="ECO:0000256" key="2">
    <source>
        <dbReference type="ARBA" id="ARBA00022676"/>
    </source>
</evidence>